<proteinExistence type="predicted"/>
<feature type="compositionally biased region" description="Low complexity" evidence="1">
    <location>
        <begin position="919"/>
        <end position="935"/>
    </location>
</feature>
<organism evidence="2">
    <name type="scientific">freshwater metagenome</name>
    <dbReference type="NCBI Taxonomy" id="449393"/>
    <lineage>
        <taxon>unclassified sequences</taxon>
        <taxon>metagenomes</taxon>
        <taxon>ecological metagenomes</taxon>
    </lineage>
</organism>
<dbReference type="Gene3D" id="2.160.20.110">
    <property type="match status" value="2"/>
</dbReference>
<sequence>MTNQTHAKRQPLLILGLLMALLPIFTFASISRSAAAGASDLAAAEPIDLLEGNLDIDFSMDRETKNIQNSSADKLFDGSTLDPYSEGSTGLTKYYPTDFGIDGIDIVFDFGIDTSRFAGVGATIRGVQLSTAADAPERDATSWTLEGSNDVANPKTWTLIYSKTGLTPPSDRDTDYEATMFPASDAFRFFRFKVTSTRGAFLNSQLSSLRFFGDPIVVSTQDELMAIGTDATTLGRDYVLGNDIVLDNLTPNSGYYIGDCCNITTFTGTFDGANHTISNLLGPLFQVVGDGETPTSITHLNLSTAEVGLPAYYSGILTEQLSELSLVNDVHVSGKLVQGEDCPVGGIAGRGKSNSSIDNSSADVTIELGATNDDAGGLIGSTSGNISNSFAKVIISGDAVGKIGGLLGTAEQGSTIINSASSGTIDGSGPNQGTYFGGLVGYSQGATITTTSSSVQINTGQDSIVGGLIGWAEKSPDDSTSTLISNSFASGAVTNHGDKAGGLIGYIDKGTVSNSVAIGDVSGYLNVGGLVGYSESTNIQMSSAQGHVSGSKYVGGLIGQFATNIPSTVAFSMASGLVEYLDSPAAVDFLISLDENQPGSIGGLIGFVNDSATLTNLSATGNVSIEATEGTVVSKIGGLIGANYSDVSQASASGDVTAPGGDSIGGLIGYEEYSLFHTSTSGTITGATQVGLLVGYCDAAYCINTSRFYGYSTATVDGTTDVWEGSGSQSSYNFDDSADGPTEPVAPPVLGVALLNYFDTPPDPLPWAQSVSVNGNQPHLRALLGTGFYLEPTPTPSTVTLAASAATSSSPTITFTITGNQNIDCTTLSATANEDFTFTNISAITAISQTSSTVCTITATSTAIANGVAVISTLRAADSFSITDTNGNAQTTLLNAPQSVTVTIVDSTPAPTESVTVDSTPAPTESVTTTSTVPANAAGAPSEKVIKALPRAKLTKFMITPGGRVTATQTGFVPGETVQLIVASTPRIIGTGVADQSGSVTVKGVIPKDLEVGEHNLALYSPANGFGFRQTFTVGPTTLPATGSTNPTRDMMIAMYLIALGAGLLLSRHRLNR</sequence>
<dbReference type="EMBL" id="CAFBLZ010000107">
    <property type="protein sequence ID" value="CAB4888376.1"/>
    <property type="molecule type" value="Genomic_DNA"/>
</dbReference>
<accession>A0A6J7EYR9</accession>
<dbReference type="Gene3D" id="2.60.120.260">
    <property type="entry name" value="Galactose-binding domain-like"/>
    <property type="match status" value="1"/>
</dbReference>
<name>A0A6J7EYR9_9ZZZZ</name>
<protein>
    <submittedName>
        <fullName evidence="2">Unannotated protein</fullName>
    </submittedName>
</protein>
<evidence type="ECO:0000313" key="2">
    <source>
        <dbReference type="EMBL" id="CAB4888376.1"/>
    </source>
</evidence>
<evidence type="ECO:0000256" key="1">
    <source>
        <dbReference type="SAM" id="MobiDB-lite"/>
    </source>
</evidence>
<gene>
    <name evidence="2" type="ORF">UFOPK3482_01064</name>
</gene>
<feature type="region of interest" description="Disordered" evidence="1">
    <location>
        <begin position="910"/>
        <end position="936"/>
    </location>
</feature>
<reference evidence="2" key="1">
    <citation type="submission" date="2020-05" db="EMBL/GenBank/DDBJ databases">
        <authorList>
            <person name="Chiriac C."/>
            <person name="Salcher M."/>
            <person name="Ghai R."/>
            <person name="Kavagutti S V."/>
        </authorList>
    </citation>
    <scope>NUCLEOTIDE SEQUENCE</scope>
</reference>
<dbReference type="AlphaFoldDB" id="A0A6J7EYR9"/>